<dbReference type="Gramene" id="LPERR07G06800.1">
    <property type="protein sequence ID" value="LPERR07G06800.1"/>
    <property type="gene ID" value="LPERR07G06800"/>
</dbReference>
<name>A0A0D9WX04_9ORYZ</name>
<reference evidence="1" key="3">
    <citation type="submission" date="2015-04" db="UniProtKB">
        <authorList>
            <consortium name="EnsemblPlants"/>
        </authorList>
    </citation>
    <scope>IDENTIFICATION</scope>
</reference>
<keyword evidence="2" id="KW-1185">Reference proteome</keyword>
<reference evidence="1 2" key="1">
    <citation type="submission" date="2012-08" db="EMBL/GenBank/DDBJ databases">
        <title>Oryza genome evolution.</title>
        <authorList>
            <person name="Wing R.A."/>
        </authorList>
    </citation>
    <scope>NUCLEOTIDE SEQUENCE</scope>
</reference>
<dbReference type="Pfam" id="PF07893">
    <property type="entry name" value="DUF1668"/>
    <property type="match status" value="2"/>
</dbReference>
<dbReference type="HOGENOM" id="CLU_474411_0_0_1"/>
<dbReference type="PANTHER" id="PTHR33085:SF69">
    <property type="entry name" value="OS07G0234700 PROTEIN"/>
    <property type="match status" value="1"/>
</dbReference>
<evidence type="ECO:0000313" key="2">
    <source>
        <dbReference type="Proteomes" id="UP000032180"/>
    </source>
</evidence>
<organism evidence="1 2">
    <name type="scientific">Leersia perrieri</name>
    <dbReference type="NCBI Taxonomy" id="77586"/>
    <lineage>
        <taxon>Eukaryota</taxon>
        <taxon>Viridiplantae</taxon>
        <taxon>Streptophyta</taxon>
        <taxon>Embryophyta</taxon>
        <taxon>Tracheophyta</taxon>
        <taxon>Spermatophyta</taxon>
        <taxon>Magnoliopsida</taxon>
        <taxon>Liliopsida</taxon>
        <taxon>Poales</taxon>
        <taxon>Poaceae</taxon>
        <taxon>BOP clade</taxon>
        <taxon>Oryzoideae</taxon>
        <taxon>Oryzeae</taxon>
        <taxon>Oryzinae</taxon>
        <taxon>Leersia</taxon>
    </lineage>
</organism>
<dbReference type="EnsemblPlants" id="LPERR07G06800.1">
    <property type="protein sequence ID" value="LPERR07G06800.1"/>
    <property type="gene ID" value="LPERR07G06800"/>
</dbReference>
<sequence length="575" mass="64573">MKFGKEKVFVRVPGWDHVNVKLVYMGGNSEYCLIEWLMPEVDDDGDKFVLRLTKLRVVYDNDGEITATARWPAGCYKVPRSDWYSLSADTLEKKNESCSTFFGQLNGSLLIWGSKLPVETSAFAEAVVQGDNLNAYTDPRYHPREIKLHEAATMANDSHRQTTMQRPFLRLSCHLLSHLRCNIRRHGTIGDHADLHLRHLIGSRGYAEIAATHADWGPCPQSRTKHHQYVILGDGDVYDIHKLDIDGSGDDLVNMASLKTFPWVPEPPALQLQHPTIDGWPRIPIGERLYVLDRSTRERLRNHDGLGGMHCLRLTDDDVDFEGKDGRSITWAWRKLDSSTPLSWSDHPIGLPFDPFYARSHAVHPNRRTIFASVTFIGNATFSYSTESRKWTCCRDWVLPFAGHAIYDAELDSWVRLHSFDNKCLCACRVVSDKGPGKQAPEEKVGKEKVFVQVPGWKHVDADLVYMGGSSEYCLVEWLRPEGDDDGDNCAWCTTTTVSSLPPLVGPLDATSSQSLLSTLFRQRFGCYASSDATNNAAAGAATEIAAPRHVDWGPCPPAHTKKHLYVILADRDNV</sequence>
<accession>A0A0D9WX04</accession>
<dbReference type="PANTHER" id="PTHR33085">
    <property type="entry name" value="OS12G0113100 PROTEIN-RELATED"/>
    <property type="match status" value="1"/>
</dbReference>
<proteinExistence type="predicted"/>
<dbReference type="Proteomes" id="UP000032180">
    <property type="component" value="Chromosome 7"/>
</dbReference>
<dbReference type="eggNOG" id="ENOG502R3D5">
    <property type="taxonomic scope" value="Eukaryota"/>
</dbReference>
<reference evidence="2" key="2">
    <citation type="submission" date="2013-12" db="EMBL/GenBank/DDBJ databases">
        <authorList>
            <person name="Yu Y."/>
            <person name="Lee S."/>
            <person name="de Baynast K."/>
            <person name="Wissotski M."/>
            <person name="Liu L."/>
            <person name="Talag J."/>
            <person name="Goicoechea J."/>
            <person name="Angelova A."/>
            <person name="Jetty R."/>
            <person name="Kudrna D."/>
            <person name="Golser W."/>
            <person name="Rivera L."/>
            <person name="Zhang J."/>
            <person name="Wing R."/>
        </authorList>
    </citation>
    <scope>NUCLEOTIDE SEQUENCE</scope>
</reference>
<evidence type="ECO:0000313" key="1">
    <source>
        <dbReference type="EnsemblPlants" id="LPERR07G06800.1"/>
    </source>
</evidence>
<dbReference type="InterPro" id="IPR012871">
    <property type="entry name" value="DUF1668_ORYSA"/>
</dbReference>
<protein>
    <submittedName>
        <fullName evidence="1">Uncharacterized protein</fullName>
    </submittedName>
</protein>
<dbReference type="AlphaFoldDB" id="A0A0D9WX04"/>